<evidence type="ECO:0000256" key="4">
    <source>
        <dbReference type="ARBA" id="ARBA00023026"/>
    </source>
</evidence>
<dbReference type="NCBIfam" id="TIGR03696">
    <property type="entry name" value="Rhs_assc_core"/>
    <property type="match status" value="1"/>
</dbReference>
<keyword evidence="4" id="KW-0843">Virulence</keyword>
<proteinExistence type="predicted"/>
<feature type="chain" id="PRO_5043789877" evidence="5">
    <location>
        <begin position="25"/>
        <end position="3069"/>
    </location>
</feature>
<protein>
    <submittedName>
        <fullName evidence="8">Type IV secretion protein Rhs</fullName>
    </submittedName>
</protein>
<dbReference type="SUPFAM" id="SSF69318">
    <property type="entry name" value="Integrin alpha N-terminal domain"/>
    <property type="match status" value="2"/>
</dbReference>
<accession>A0AAW5UJ76</accession>
<dbReference type="InterPro" id="IPR006530">
    <property type="entry name" value="YD"/>
</dbReference>
<evidence type="ECO:0000313" key="8">
    <source>
        <dbReference type="EMBL" id="MCW4154671.1"/>
    </source>
</evidence>
<dbReference type="InterPro" id="IPR056823">
    <property type="entry name" value="TEN-like_YD-shell"/>
</dbReference>
<dbReference type="GO" id="GO:0005737">
    <property type="term" value="C:cytoplasm"/>
    <property type="evidence" value="ECO:0007669"/>
    <property type="project" value="InterPro"/>
</dbReference>
<dbReference type="Pfam" id="PF12256">
    <property type="entry name" value="TcdB_toxin_midN"/>
    <property type="match status" value="1"/>
</dbReference>
<evidence type="ECO:0000256" key="3">
    <source>
        <dbReference type="ARBA" id="ARBA00022737"/>
    </source>
</evidence>
<dbReference type="InterPro" id="IPR022045">
    <property type="entry name" value="TcdB_toxin_mid/N"/>
</dbReference>
<dbReference type="Gene3D" id="2.180.10.10">
    <property type="entry name" value="RHS repeat-associated core"/>
    <property type="match status" value="1"/>
</dbReference>
<evidence type="ECO:0000256" key="1">
    <source>
        <dbReference type="ARBA" id="ARBA00004613"/>
    </source>
</evidence>
<dbReference type="InterPro" id="IPR050708">
    <property type="entry name" value="T6SS_VgrG/RHS"/>
</dbReference>
<reference evidence="8" key="1">
    <citation type="submission" date="2022-11" db="EMBL/GenBank/DDBJ databases">
        <title>Genomic repertoires linked with pathogenic potency of arthritogenic Prevotella copri isolated from the gut of rheumatoid arthritis patients.</title>
        <authorList>
            <person name="Nii T."/>
            <person name="Maeda Y."/>
            <person name="Motooka D."/>
            <person name="Naito M."/>
            <person name="Matsumoto Y."/>
            <person name="Ogawa T."/>
            <person name="Oguro-Igashira E."/>
            <person name="Kishikawa T."/>
            <person name="Yamashita M."/>
            <person name="Koizumi S."/>
            <person name="Kurakawa T."/>
            <person name="Okumura R."/>
            <person name="Kayama H."/>
            <person name="Murakami M."/>
            <person name="Sakaguchi T."/>
            <person name="Das B."/>
            <person name="Nakamura S."/>
            <person name="Okada Y."/>
            <person name="Kumanogoh A."/>
            <person name="Takeda K."/>
        </authorList>
    </citation>
    <scope>NUCLEOTIDE SEQUENCE</scope>
    <source>
        <strain evidence="8">H012_8</strain>
    </source>
</reference>
<evidence type="ECO:0000313" key="9">
    <source>
        <dbReference type="Proteomes" id="UP001209168"/>
    </source>
</evidence>
<evidence type="ECO:0000259" key="7">
    <source>
        <dbReference type="Pfam" id="PF25023"/>
    </source>
</evidence>
<dbReference type="Pfam" id="PF03534">
    <property type="entry name" value="SpvB"/>
    <property type="match status" value="1"/>
</dbReference>
<dbReference type="InterPro" id="IPR022385">
    <property type="entry name" value="Rhs_assc_core"/>
</dbReference>
<dbReference type="InterPro" id="IPR003284">
    <property type="entry name" value="Sal_SpvB"/>
</dbReference>
<feature type="domain" description="Teneurin-like YD-shell" evidence="7">
    <location>
        <begin position="2709"/>
        <end position="2808"/>
    </location>
</feature>
<gene>
    <name evidence="8" type="ORF">ONT23_03735</name>
</gene>
<feature type="signal peptide" evidence="5">
    <location>
        <begin position="1"/>
        <end position="24"/>
    </location>
</feature>
<comment type="subcellular location">
    <subcellularLocation>
        <location evidence="1">Secreted</location>
    </subcellularLocation>
</comment>
<dbReference type="InterPro" id="IPR028994">
    <property type="entry name" value="Integrin_alpha_N"/>
</dbReference>
<dbReference type="InterPro" id="IPR031325">
    <property type="entry name" value="RHS_repeat"/>
</dbReference>
<evidence type="ECO:0000259" key="6">
    <source>
        <dbReference type="Pfam" id="PF12256"/>
    </source>
</evidence>
<dbReference type="NCBIfam" id="TIGR01643">
    <property type="entry name" value="YD_repeat_2x"/>
    <property type="match status" value="1"/>
</dbReference>
<dbReference type="Pfam" id="PF25023">
    <property type="entry name" value="TEN_YD-shell"/>
    <property type="match status" value="1"/>
</dbReference>
<organism evidence="8 9">
    <name type="scientific">Segatella copri</name>
    <dbReference type="NCBI Taxonomy" id="165179"/>
    <lineage>
        <taxon>Bacteria</taxon>
        <taxon>Pseudomonadati</taxon>
        <taxon>Bacteroidota</taxon>
        <taxon>Bacteroidia</taxon>
        <taxon>Bacteroidales</taxon>
        <taxon>Prevotellaceae</taxon>
        <taxon>Segatella</taxon>
    </lineage>
</organism>
<dbReference type="RefSeq" id="WP_264899437.1">
    <property type="nucleotide sequence ID" value="NZ_JAPDVH010000001.1"/>
</dbReference>
<dbReference type="EMBL" id="JAPDVH010000001">
    <property type="protein sequence ID" value="MCW4154671.1"/>
    <property type="molecule type" value="Genomic_DNA"/>
</dbReference>
<sequence length="3069" mass="337106">MKNYIQKVAWALVLLLAATLSLSAKDGTAVRKLFKKGVSDSISVGGSKLVVLQKDLIRNRSLSVNSIGEENVPELDFAMTNVTAGGHGYRFLPHGTHFTGEGATVKIKYDRTRIPSGYTEDDIRTYYYDPAEKHWVALERVRVDKKEECVVSKTTHFTDMINGVIQAPESPQTEGFAPTMMNDIKAADPTAKINVIAPPSANNRGSANLQYPFEMPPARNGMQPSLGLQYSSEGGSGWLGEGWNVSVPSITLDTRWGVPRYDQSKETETYLLSGSMLSTMDDNGQMGVAHRGEKMDRKADRQFYTRQGGDFSRIIRKGDSPANYYWEVTDKQGVKYIYGGDGAVVKGNVTDASGNTREVIAEWKLKRVEELHGDYIEYVYDIVDEDVRGGLKAKAAYLKEVHAGNAGQEPHTVVLFDSNKVKQVKTNNARYGFLASSNRLLEKVTVNFQGETLRSYAFDYKEGAFHKEMLTGVRQYDNTGKEVAFQNFDYYDDVQAEKGYVPFKDDSEKWNTHDDGLDAGFVNPLKTVSKRFSDKPTALGGTTSSSVSGSFYAGVGPWDGSQWKGNTIGGSYSYSSDTSKGLSALVDLNGDGLPDKVYKSGGSVYYRPQIKTDNGEVVYGEPVKVKGISNFSTTKSSTNTFGANAVVGWNVLTAVVGTDKSTTKTKTTQYFSDINGDGLVDLVSNGKVFFNHLEFDGSGNAVPTFTLSSADTPSPIIYGGKVDTSVMEVSKDEQAEAIKNSPMEDIVRVWQAPKDGTVSVAGQVSLVAPTGDYDADEYQKADGVRVAIQKGGNELWNKTIAKGDGSSYAAAVSSVAVKRGDRIYFRVQSGSEETSNGSFDKVSWSPTIKYAGESNTLPNGLSSTEYKPEDGAIYDVNTSANVENGSSVEVHSVFHKPVTTDDVVLSIIGSNDKKDSDGNDNPNYIEKTVFARTLKANETFNGDSLNISLENTEKLTNFSFEISSTSNVDWKNIGWQASVTYKDSANIEQTVAVPAHYNTFANALAEGKPYLTTATDTIMVVSPVLTLSDNSINGQITLTAKTEDALVGKKSFNIENGILKADTLRFATTAGKNIWFEYSYPAAISNETVTSASVSILKDAAGLVTENVLAGFYAENDNLGFGMLYRGWGGFVYNSAEGRYAKPIDESLLKLPENENDKVDPLTMAFTPLGTDQTSMDKWVGQRQDIYLTATDASTARLTEQDVLLTNPLDNNAEVAGLAGEYLQGTGAAAVSQVVSSKSTVVQGGALGITHNNANGSSKTEVAMMDMNGDGFPDIIAGGTIQYTNSQGGLSGEIYKGIGANNSDNASEAWGYGGNPVASVSDITKLISGSKSSAQNQQSSWLAQFSISGSAPKNTDEAVESFIDINGDGLPDKILSDKKVRLNLGYAFTEPIDWGLDRIQSGKSLSYNIGAGGDVSHGLGKFEDKKYQGINKASGSFSAGFGLVTSESEEEYNLIDINSDGLPDKVWKDGDGITVALNTGNGFDEPISWKGANALSESASTSESANAAFTLTINIPVISIKISTNPGASTSHSINRPTYSLQDVDGDGYLDIVESEKESELKVTRSAIGRTNMLKSVTNSLGGTFTLDYAHTTPTYGLPGGKWVMSALTVDDGIHDDGPVMTTAFEYKDGKRDRHEREFLGFGEVITKNLDTEKGNSVYRQAVENYDVANYYTQGNVTATSVEDANGNKYTETKNRYDSYYLTADGDKYTFAKRDVNLWSDRASAFVPLRYTANLQYEGAANGVVTSEAWNEYYLNGYHGELKSYKYSDKGSLGEDGNGKFDYATAIKYTDNASKHIFGLPVDVTVTGGDGSLYHHVTAKYNTNYANHITQITQQLNDGAAVTDYKYDSYGNIIQKTLPANGKGQRMWYKYRYEPEMNMYVERIDDAWGYRSEQGNFDYRYGIAKEHRDLNNFYYETDVDDLGRITGVRGPNELATGVPYAIAFEYQPLATFGESGITAPAYAVTKHYDIQHPNDDLETVTFVDGFGRAVQVKKDGVVTSASKGSSAKDENVMIVSGRNVYDAFGRVAKAFYPTTEGTGSKSTFSKSFDNVSPTVTVYDVLDRATSVTLPDNSTTTTAYTVDNGSHALVTTVTDALHNVQATHTNGSGKTLKTIQKSGPDGDITTSFEYDGIQRLVRVTDTEGNVTTSTYDMGDRRTEVNHPASGITSFTYDALGNVQTKQTANLAKEGKFITYDYDYQRLTGINYPDHPENNVKYYYGGRNASQNRIGRLMLREDGTGAIEYFYGKMGEVTKTRRTMIVPNQAIATYVTQWTYDSHNRLLEMIYPDEEKITYSYNLGGQLEKVHGYKSYGYDYVSKIGYDKFEQRTYLKYCNGAETFYTYDPQRRRLQNLTVNSGGNTIMDNAYTYDAVSNVLSVVNGASVPQSGKAGGQMAHAYTYDALYRLVSATGTYTGADNKTASYTLAMGYDNMHRITSKRQILTQNNVQFNGTLNAGYDLSYTYGTETGKKFQLANVKDVNYRTEETPSESENVNNNHAYEYDANGNLVYVNTSRTKKDGVTDEKTAERKLKWDEENRLLASDDNGFVTNYWYDADGERTVKTSGESDQVYVNSEFAGGRTNTAKFSLYVSPYLVANQGGRYTKHIYIGSQRVVSKIGDFDSYGSDPRRIQYAGSETDGLSVDYKQKYVQQLQVIKDNYATFAVPYNGEDNNDYVDGKGFCCNDGSLEAAQARALARAAKNNFQEGDSYEKMQFYYHPDHLGSSSYITNLDGEVVQHIEYVPFGEVFVEERNNIWNTPYLFNAKEFDEETGLYYYGARYYDPRVSLWTTTDPLEEEYPNITTYGFCHNNPVVLVDPDGMGDYYNKAGRWLGNDGRKDNIAYLADAVSKDKAGRNHFQNANVLSLKNSELNIFANTVAQESSGNKIESFALASAIKNLADYKGKSIMQTIQTEGIFGYRDGGNNTQYNNNAEYSMAAVLNAITGGKDFSNGAIRWDGFDLAIKGWEHVKSKNQGLGISRSHYQTFYSYWAGGNRLKNASGNKNAIFNPEFQMLGKKLTYSPAIQGYWKGMVLYNSSAAYGGTIFWRPVSNFIIKGVNLNRNFRKVNGSKNKPL</sequence>
<keyword evidence="2" id="KW-0964">Secreted</keyword>
<evidence type="ECO:0000256" key="5">
    <source>
        <dbReference type="SAM" id="SignalP"/>
    </source>
</evidence>
<name>A0AAW5UJ76_9BACT</name>
<dbReference type="GO" id="GO:0005576">
    <property type="term" value="C:extracellular region"/>
    <property type="evidence" value="ECO:0007669"/>
    <property type="project" value="UniProtKB-SubCell"/>
</dbReference>
<dbReference type="Pfam" id="PF05593">
    <property type="entry name" value="RHS_repeat"/>
    <property type="match status" value="1"/>
</dbReference>
<dbReference type="PANTHER" id="PTHR32305:SF15">
    <property type="entry name" value="PROTEIN RHSA-RELATED"/>
    <property type="match status" value="1"/>
</dbReference>
<evidence type="ECO:0000256" key="2">
    <source>
        <dbReference type="ARBA" id="ARBA00022525"/>
    </source>
</evidence>
<dbReference type="Proteomes" id="UP001209168">
    <property type="component" value="Unassembled WGS sequence"/>
</dbReference>
<dbReference type="PANTHER" id="PTHR32305">
    <property type="match status" value="1"/>
</dbReference>
<feature type="domain" description="Insecticide toxin TcdB middle/N-terminal" evidence="6">
    <location>
        <begin position="1531"/>
        <end position="1654"/>
    </location>
</feature>
<keyword evidence="5" id="KW-0732">Signal</keyword>
<comment type="caution">
    <text evidence="8">The sequence shown here is derived from an EMBL/GenBank/DDBJ whole genome shotgun (WGS) entry which is preliminary data.</text>
</comment>
<keyword evidence="3" id="KW-0677">Repeat</keyword>